<name>A0A9X1NB25_9ACTN</name>
<dbReference type="GO" id="GO:0006355">
    <property type="term" value="P:regulation of DNA-templated transcription"/>
    <property type="evidence" value="ECO:0007669"/>
    <property type="project" value="InterPro"/>
</dbReference>
<proteinExistence type="predicted"/>
<dbReference type="PROSITE" id="PS50043">
    <property type="entry name" value="HTH_LUXR_2"/>
    <property type="match status" value="1"/>
</dbReference>
<evidence type="ECO:0000313" key="6">
    <source>
        <dbReference type="Proteomes" id="UP001138997"/>
    </source>
</evidence>
<evidence type="ECO:0000313" key="5">
    <source>
        <dbReference type="EMBL" id="MCD5310559.1"/>
    </source>
</evidence>
<protein>
    <submittedName>
        <fullName evidence="5">LuxR family transcriptional regulator</fullName>
    </submittedName>
</protein>
<evidence type="ECO:0000259" key="4">
    <source>
        <dbReference type="PROSITE" id="PS50043"/>
    </source>
</evidence>
<dbReference type="PANTHER" id="PTHR44688:SF16">
    <property type="entry name" value="DNA-BINDING TRANSCRIPTIONAL ACTIVATOR DEVR_DOSR"/>
    <property type="match status" value="1"/>
</dbReference>
<keyword evidence="6" id="KW-1185">Reference proteome</keyword>
<dbReference type="Pfam" id="PF13191">
    <property type="entry name" value="AAA_16"/>
    <property type="match status" value="1"/>
</dbReference>
<dbReference type="Gene3D" id="1.10.10.10">
    <property type="entry name" value="Winged helix-like DNA-binding domain superfamily/Winged helix DNA-binding domain"/>
    <property type="match status" value="1"/>
</dbReference>
<dbReference type="InterPro" id="IPR036388">
    <property type="entry name" value="WH-like_DNA-bd_sf"/>
</dbReference>
<keyword evidence="2" id="KW-0238">DNA-binding</keyword>
<reference evidence="5" key="1">
    <citation type="submission" date="2021-11" db="EMBL/GenBank/DDBJ databases">
        <title>Streptomyces corallinus and Kineosporia corallina sp. nov., two new coral-derived marine actinobacteria.</title>
        <authorList>
            <person name="Buangrab K."/>
            <person name="Sutthacheep M."/>
            <person name="Yeemin T."/>
            <person name="Harunari E."/>
            <person name="Igarashi Y."/>
            <person name="Sripreechasak P."/>
            <person name="Kanchanasin P."/>
            <person name="Tanasupawat S."/>
            <person name="Phongsopitanun W."/>
        </authorList>
    </citation>
    <scope>NUCLEOTIDE SEQUENCE</scope>
    <source>
        <strain evidence="5">JCM 31032</strain>
    </source>
</reference>
<dbReference type="SMART" id="SM00421">
    <property type="entry name" value="HTH_LUXR"/>
    <property type="match status" value="1"/>
</dbReference>
<dbReference type="PRINTS" id="PR00038">
    <property type="entry name" value="HTHLUXR"/>
</dbReference>
<sequence length="261" mass="27907">MLSSLLARPGDTLSSLVLRGEPGVGKSALLDAVAAEAHECGMRVLRACGVEAEAELPFSGVHQLLYPLREYIDRLPGAQRDALNRAFGLTEGPEPSRFVISAAVLALVEAAVAAEGPLVLLVDDVFGIDRCSAEVLGFVARRLSDQPVLFLAAATGTDPATLTAGLPELRVHPRSPRDDANPVRERWYQVPESGPEELTAQELRIAGLAAQGLTNKQIGEELFLSHRTVGTHLYKIFPKLGIGSRAALRDALDAHARLATR</sequence>
<dbReference type="CDD" id="cd06170">
    <property type="entry name" value="LuxR_C_like"/>
    <property type="match status" value="1"/>
</dbReference>
<dbReference type="SMART" id="SM00382">
    <property type="entry name" value="AAA"/>
    <property type="match status" value="1"/>
</dbReference>
<dbReference type="InterPro" id="IPR000792">
    <property type="entry name" value="Tscrpt_reg_LuxR_C"/>
</dbReference>
<dbReference type="PANTHER" id="PTHR44688">
    <property type="entry name" value="DNA-BINDING TRANSCRIPTIONAL ACTIVATOR DEVR_DOSR"/>
    <property type="match status" value="1"/>
</dbReference>
<dbReference type="InterPro" id="IPR027417">
    <property type="entry name" value="P-loop_NTPase"/>
</dbReference>
<dbReference type="GO" id="GO:0003677">
    <property type="term" value="F:DNA binding"/>
    <property type="evidence" value="ECO:0007669"/>
    <property type="project" value="UniProtKB-KW"/>
</dbReference>
<evidence type="ECO:0000256" key="1">
    <source>
        <dbReference type="ARBA" id="ARBA00023015"/>
    </source>
</evidence>
<keyword evidence="3" id="KW-0804">Transcription</keyword>
<evidence type="ECO:0000256" key="3">
    <source>
        <dbReference type="ARBA" id="ARBA00023163"/>
    </source>
</evidence>
<dbReference type="Proteomes" id="UP001138997">
    <property type="component" value="Unassembled WGS sequence"/>
</dbReference>
<comment type="caution">
    <text evidence="5">The sequence shown here is derived from an EMBL/GenBank/DDBJ whole genome shotgun (WGS) entry which is preliminary data.</text>
</comment>
<accession>A0A9X1NB25</accession>
<dbReference type="SUPFAM" id="SSF52540">
    <property type="entry name" value="P-loop containing nucleoside triphosphate hydrolases"/>
    <property type="match status" value="1"/>
</dbReference>
<dbReference type="Pfam" id="PF00196">
    <property type="entry name" value="GerE"/>
    <property type="match status" value="1"/>
</dbReference>
<dbReference type="InterPro" id="IPR003593">
    <property type="entry name" value="AAA+_ATPase"/>
</dbReference>
<dbReference type="InterPro" id="IPR016032">
    <property type="entry name" value="Sig_transdc_resp-reg_C-effctor"/>
</dbReference>
<gene>
    <name evidence="5" type="ORF">LR394_06605</name>
</gene>
<dbReference type="EMBL" id="JAJOMB010000003">
    <property type="protein sequence ID" value="MCD5310559.1"/>
    <property type="molecule type" value="Genomic_DNA"/>
</dbReference>
<dbReference type="InterPro" id="IPR041664">
    <property type="entry name" value="AAA_16"/>
</dbReference>
<keyword evidence="1" id="KW-0805">Transcription regulation</keyword>
<evidence type="ECO:0000256" key="2">
    <source>
        <dbReference type="ARBA" id="ARBA00023125"/>
    </source>
</evidence>
<dbReference type="AlphaFoldDB" id="A0A9X1NB25"/>
<feature type="domain" description="HTH luxR-type" evidence="4">
    <location>
        <begin position="191"/>
        <end position="256"/>
    </location>
</feature>
<dbReference type="SUPFAM" id="SSF46894">
    <property type="entry name" value="C-terminal effector domain of the bipartite response regulators"/>
    <property type="match status" value="1"/>
</dbReference>
<organism evidence="5 6">
    <name type="scientific">Kineosporia babensis</name>
    <dbReference type="NCBI Taxonomy" id="499548"/>
    <lineage>
        <taxon>Bacteria</taxon>
        <taxon>Bacillati</taxon>
        <taxon>Actinomycetota</taxon>
        <taxon>Actinomycetes</taxon>
        <taxon>Kineosporiales</taxon>
        <taxon>Kineosporiaceae</taxon>
        <taxon>Kineosporia</taxon>
    </lineage>
</organism>